<keyword evidence="2" id="KW-1185">Reference proteome</keyword>
<dbReference type="STRING" id="1403537.Q428_07895"/>
<dbReference type="AlphaFoldDB" id="A0A017RUH8"/>
<dbReference type="Proteomes" id="UP000019681">
    <property type="component" value="Unassembled WGS sequence"/>
</dbReference>
<reference evidence="1 2" key="1">
    <citation type="journal article" date="2014" name="Genome Announc.">
        <title>Draft Genome Sequence of Fervidicella metallireducens Strain AeBT, an Iron-Reducing Thermoanaerobe from the Great Artesian Basin.</title>
        <authorList>
            <person name="Patel B.K."/>
        </authorList>
    </citation>
    <scope>NUCLEOTIDE SEQUENCE [LARGE SCALE GENOMIC DNA]</scope>
    <source>
        <strain evidence="1 2">AeB</strain>
    </source>
</reference>
<accession>A0A017RUH8</accession>
<dbReference type="RefSeq" id="WP_035379705.1">
    <property type="nucleotide sequence ID" value="NZ_AZQP01000021.1"/>
</dbReference>
<gene>
    <name evidence="1" type="ORF">Q428_07895</name>
</gene>
<dbReference type="EMBL" id="AZQP01000021">
    <property type="protein sequence ID" value="EYE88433.1"/>
    <property type="molecule type" value="Genomic_DNA"/>
</dbReference>
<protein>
    <submittedName>
        <fullName evidence="1">Uncharacterized protein</fullName>
    </submittedName>
</protein>
<evidence type="ECO:0000313" key="2">
    <source>
        <dbReference type="Proteomes" id="UP000019681"/>
    </source>
</evidence>
<evidence type="ECO:0000313" key="1">
    <source>
        <dbReference type="EMBL" id="EYE88433.1"/>
    </source>
</evidence>
<sequence>MHNKTMVGEIINYVDNNRFTNESALICNKILGNTDRIDDEVVNELHARLGRAKIDVIQSCYKLIK</sequence>
<proteinExistence type="predicted"/>
<dbReference type="OrthoDB" id="1954960at2"/>
<name>A0A017RUH8_9CLOT</name>
<comment type="caution">
    <text evidence="1">The sequence shown here is derived from an EMBL/GenBank/DDBJ whole genome shotgun (WGS) entry which is preliminary data.</text>
</comment>
<organism evidence="1 2">
    <name type="scientific">Fervidicella metallireducens AeB</name>
    <dbReference type="NCBI Taxonomy" id="1403537"/>
    <lineage>
        <taxon>Bacteria</taxon>
        <taxon>Bacillati</taxon>
        <taxon>Bacillota</taxon>
        <taxon>Clostridia</taxon>
        <taxon>Eubacteriales</taxon>
        <taxon>Clostridiaceae</taxon>
        <taxon>Fervidicella</taxon>
    </lineage>
</organism>